<dbReference type="AlphaFoldDB" id="A0AAD8NQD4"/>
<sequence length="257" mass="29497">MSLLHLQLPLRQLKSLNLSSSFLHGTSTIRNPSATAVSAPNHRYLPPIRAMRSLQGRVICTTNDKTVNVEVVRLAPHPKYKRRVRKKNKFQAHDPENQFEIGDIVQLEKCKPISKKKTFLAVPVPKRTVSKQLKDVESNSSSSSQPLINLIDMAGVEINRHSRVDHLSTIDEFLELYKLATCFKHGMFQTLKLYLLLFIQHSIKSVRFNSNTQRFVHVSKSSQFISQFLHLQYKCLSNQSDSIRIHNDSFTFLNQGF</sequence>
<protein>
    <recommendedName>
        <fullName evidence="5">30S ribosomal protein S17, chloroplastic</fullName>
    </recommendedName>
</protein>
<dbReference type="NCBIfam" id="NF004123">
    <property type="entry name" value="PRK05610.1"/>
    <property type="match status" value="1"/>
</dbReference>
<evidence type="ECO:0000313" key="8">
    <source>
        <dbReference type="Proteomes" id="UP001229421"/>
    </source>
</evidence>
<accession>A0AAD8NQD4</accession>
<evidence type="ECO:0000256" key="2">
    <source>
        <dbReference type="ARBA" id="ARBA00022946"/>
    </source>
</evidence>
<evidence type="ECO:0000256" key="4">
    <source>
        <dbReference type="ARBA" id="ARBA00023274"/>
    </source>
</evidence>
<dbReference type="GO" id="GO:0006412">
    <property type="term" value="P:translation"/>
    <property type="evidence" value="ECO:0007669"/>
    <property type="project" value="InterPro"/>
</dbReference>
<keyword evidence="8" id="KW-1185">Reference proteome</keyword>
<evidence type="ECO:0000313" key="7">
    <source>
        <dbReference type="EMBL" id="KAK1416851.1"/>
    </source>
</evidence>
<organism evidence="7 8">
    <name type="scientific">Tagetes erecta</name>
    <name type="common">African marigold</name>
    <dbReference type="NCBI Taxonomy" id="13708"/>
    <lineage>
        <taxon>Eukaryota</taxon>
        <taxon>Viridiplantae</taxon>
        <taxon>Streptophyta</taxon>
        <taxon>Embryophyta</taxon>
        <taxon>Tracheophyta</taxon>
        <taxon>Spermatophyta</taxon>
        <taxon>Magnoliopsida</taxon>
        <taxon>eudicotyledons</taxon>
        <taxon>Gunneridae</taxon>
        <taxon>Pentapetalae</taxon>
        <taxon>asterids</taxon>
        <taxon>campanulids</taxon>
        <taxon>Asterales</taxon>
        <taxon>Asteraceae</taxon>
        <taxon>Asteroideae</taxon>
        <taxon>Heliantheae alliance</taxon>
        <taxon>Tageteae</taxon>
        <taxon>Tagetes</taxon>
    </lineage>
</organism>
<dbReference type="InterPro" id="IPR019979">
    <property type="entry name" value="Ribosomal_uS17_CS"/>
</dbReference>
<evidence type="ECO:0000256" key="1">
    <source>
        <dbReference type="ARBA" id="ARBA00010254"/>
    </source>
</evidence>
<keyword evidence="3 6" id="KW-0689">Ribosomal protein</keyword>
<dbReference type="PANTHER" id="PTHR10744:SF7">
    <property type="entry name" value="SMALL RIBOSOMAL SUBUNIT PROTEIN US17C"/>
    <property type="match status" value="1"/>
</dbReference>
<comment type="similarity">
    <text evidence="1 6">Belongs to the universal ribosomal protein uS17 family.</text>
</comment>
<keyword evidence="4 6" id="KW-0687">Ribonucleoprotein</keyword>
<comment type="caution">
    <text evidence="7">The sequence shown here is derived from an EMBL/GenBank/DDBJ whole genome shotgun (WGS) entry which is preliminary data.</text>
</comment>
<evidence type="ECO:0000256" key="5">
    <source>
        <dbReference type="ARBA" id="ARBA00035308"/>
    </source>
</evidence>
<dbReference type="Gene3D" id="2.40.50.140">
    <property type="entry name" value="Nucleic acid-binding proteins"/>
    <property type="match status" value="1"/>
</dbReference>
<dbReference type="GO" id="GO:1990904">
    <property type="term" value="C:ribonucleoprotein complex"/>
    <property type="evidence" value="ECO:0007669"/>
    <property type="project" value="UniProtKB-KW"/>
</dbReference>
<dbReference type="SUPFAM" id="SSF50249">
    <property type="entry name" value="Nucleic acid-binding proteins"/>
    <property type="match status" value="1"/>
</dbReference>
<dbReference type="Proteomes" id="UP001229421">
    <property type="component" value="Unassembled WGS sequence"/>
</dbReference>
<dbReference type="PROSITE" id="PS00056">
    <property type="entry name" value="RIBOSOMAL_S17"/>
    <property type="match status" value="1"/>
</dbReference>
<evidence type="ECO:0000256" key="3">
    <source>
        <dbReference type="ARBA" id="ARBA00022980"/>
    </source>
</evidence>
<proteinExistence type="inferred from homology"/>
<dbReference type="GO" id="GO:0003735">
    <property type="term" value="F:structural constituent of ribosome"/>
    <property type="evidence" value="ECO:0007669"/>
    <property type="project" value="InterPro"/>
</dbReference>
<dbReference type="PANTHER" id="PTHR10744">
    <property type="entry name" value="40S RIBOSOMAL PROTEIN S11 FAMILY MEMBER"/>
    <property type="match status" value="1"/>
</dbReference>
<dbReference type="PRINTS" id="PR00973">
    <property type="entry name" value="RIBOSOMALS17"/>
</dbReference>
<keyword evidence="2" id="KW-0809">Transit peptide</keyword>
<dbReference type="CDD" id="cd00364">
    <property type="entry name" value="Ribosomal_uS17"/>
    <property type="match status" value="1"/>
</dbReference>
<dbReference type="Pfam" id="PF00366">
    <property type="entry name" value="Ribosomal_S17"/>
    <property type="match status" value="1"/>
</dbReference>
<reference evidence="7" key="1">
    <citation type="journal article" date="2023" name="bioRxiv">
        <title>Improved chromosome-level genome assembly for marigold (Tagetes erecta).</title>
        <authorList>
            <person name="Jiang F."/>
            <person name="Yuan L."/>
            <person name="Wang S."/>
            <person name="Wang H."/>
            <person name="Xu D."/>
            <person name="Wang A."/>
            <person name="Fan W."/>
        </authorList>
    </citation>
    <scope>NUCLEOTIDE SEQUENCE</scope>
    <source>
        <strain evidence="7">WSJ</strain>
        <tissue evidence="7">Leaf</tissue>
    </source>
</reference>
<dbReference type="GO" id="GO:0005840">
    <property type="term" value="C:ribosome"/>
    <property type="evidence" value="ECO:0007669"/>
    <property type="project" value="UniProtKB-KW"/>
</dbReference>
<dbReference type="EMBL" id="JAUHHV010000007">
    <property type="protein sequence ID" value="KAK1416851.1"/>
    <property type="molecule type" value="Genomic_DNA"/>
</dbReference>
<name>A0AAD8NQD4_TARER</name>
<dbReference type="InterPro" id="IPR000266">
    <property type="entry name" value="Ribosomal_uS17"/>
</dbReference>
<gene>
    <name evidence="7" type="ORF">QVD17_25968</name>
</gene>
<evidence type="ECO:0000256" key="6">
    <source>
        <dbReference type="RuleBase" id="RU003872"/>
    </source>
</evidence>
<dbReference type="InterPro" id="IPR012340">
    <property type="entry name" value="NA-bd_OB-fold"/>
</dbReference>